<dbReference type="NCBIfam" id="TIGR01947">
    <property type="entry name" value="rnfG"/>
    <property type="match status" value="1"/>
</dbReference>
<feature type="modified residue" description="FMN phosphoryl threonine" evidence="6">
    <location>
        <position position="172"/>
    </location>
</feature>
<evidence type="ECO:0000256" key="4">
    <source>
        <dbReference type="ARBA" id="ARBA00022643"/>
    </source>
</evidence>
<evidence type="ECO:0000256" key="5">
    <source>
        <dbReference type="ARBA" id="ARBA00022982"/>
    </source>
</evidence>
<keyword evidence="3 6" id="KW-0285">Flavoprotein</keyword>
<dbReference type="eggNOG" id="COG4659">
    <property type="taxonomic scope" value="Bacteria"/>
</dbReference>
<dbReference type="NCBIfam" id="NF002519">
    <property type="entry name" value="PRK01908.1"/>
    <property type="match status" value="1"/>
</dbReference>
<comment type="caution">
    <text evidence="8">The sequence shown here is derived from an EMBL/GenBank/DDBJ whole genome shotgun (WGS) entry which is preliminary data.</text>
</comment>
<dbReference type="InterPro" id="IPR007329">
    <property type="entry name" value="FMN-bd"/>
</dbReference>
<keyword evidence="6" id="KW-0997">Cell inner membrane</keyword>
<keyword evidence="2 6" id="KW-0597">Phosphoprotein</keyword>
<comment type="similarity">
    <text evidence="6">Belongs to the RnfG family.</text>
</comment>
<feature type="domain" description="FMN-binding" evidence="7">
    <location>
        <begin position="97"/>
        <end position="189"/>
    </location>
</feature>
<evidence type="ECO:0000313" key="8">
    <source>
        <dbReference type="EMBL" id="KFZ36523.1"/>
    </source>
</evidence>
<dbReference type="GO" id="GO:0009055">
    <property type="term" value="F:electron transfer activity"/>
    <property type="evidence" value="ECO:0007669"/>
    <property type="project" value="InterPro"/>
</dbReference>
<dbReference type="AlphaFoldDB" id="A0A094LN15"/>
<keyword evidence="9" id="KW-1185">Reference proteome</keyword>
<keyword evidence="6" id="KW-1133">Transmembrane helix</keyword>
<accession>A0A094LN15</accession>
<dbReference type="GO" id="GO:0010181">
    <property type="term" value="F:FMN binding"/>
    <property type="evidence" value="ECO:0007669"/>
    <property type="project" value="InterPro"/>
</dbReference>
<evidence type="ECO:0000259" key="7">
    <source>
        <dbReference type="SMART" id="SM00900"/>
    </source>
</evidence>
<keyword evidence="6" id="KW-0472">Membrane</keyword>
<comment type="cofactor">
    <cofactor evidence="6">
        <name>FMN</name>
        <dbReference type="ChEBI" id="CHEBI:58210"/>
    </cofactor>
</comment>
<keyword evidence="4 6" id="KW-0288">FMN</keyword>
<dbReference type="PANTHER" id="PTHR36118">
    <property type="entry name" value="ION-TRANSLOCATING OXIDOREDUCTASE COMPLEX SUBUNIT G"/>
    <property type="match status" value="1"/>
</dbReference>
<dbReference type="GO" id="GO:0005886">
    <property type="term" value="C:plasma membrane"/>
    <property type="evidence" value="ECO:0007669"/>
    <property type="project" value="UniProtKB-SubCell"/>
</dbReference>
<proteinExistence type="inferred from homology"/>
<keyword evidence="1 6" id="KW-0813">Transport</keyword>
<evidence type="ECO:0000256" key="1">
    <source>
        <dbReference type="ARBA" id="ARBA00022448"/>
    </source>
</evidence>
<keyword evidence="6" id="KW-1278">Translocase</keyword>
<evidence type="ECO:0000313" key="9">
    <source>
        <dbReference type="Proteomes" id="UP000029264"/>
    </source>
</evidence>
<comment type="subcellular location">
    <subcellularLocation>
        <location evidence="6">Cell inner membrane</location>
        <topology evidence="6">Single-pass membrane protein</topology>
    </subcellularLocation>
</comment>
<dbReference type="Proteomes" id="UP000029264">
    <property type="component" value="Unassembled WGS sequence"/>
</dbReference>
<gene>
    <name evidence="6" type="primary">rnfG</name>
    <name evidence="8" type="ORF">HR45_16215</name>
</gene>
<protein>
    <recommendedName>
        <fullName evidence="6">Ion-translocating oxidoreductase complex subunit G</fullName>
        <ecNumber evidence="6">7.-.-.-</ecNumber>
    </recommendedName>
    <alternativeName>
        <fullName evidence="6">Rnf electron transport complex subunit G</fullName>
    </alternativeName>
</protein>
<evidence type="ECO:0000256" key="2">
    <source>
        <dbReference type="ARBA" id="ARBA00022553"/>
    </source>
</evidence>
<dbReference type="GO" id="GO:0022900">
    <property type="term" value="P:electron transport chain"/>
    <property type="evidence" value="ECO:0007669"/>
    <property type="project" value="UniProtKB-UniRule"/>
</dbReference>
<dbReference type="InterPro" id="IPR010209">
    <property type="entry name" value="Ion_transpt_RnfG/RsxG"/>
</dbReference>
<dbReference type="SMART" id="SM00900">
    <property type="entry name" value="FMN_bind"/>
    <property type="match status" value="1"/>
</dbReference>
<dbReference type="PIRSF" id="PIRSF006091">
    <property type="entry name" value="E_trnsport_RnfG"/>
    <property type="match status" value="1"/>
</dbReference>
<keyword evidence="5 6" id="KW-0249">Electron transport</keyword>
<dbReference type="EMBL" id="JPEO01000017">
    <property type="protein sequence ID" value="KFZ36523.1"/>
    <property type="molecule type" value="Genomic_DNA"/>
</dbReference>
<comment type="function">
    <text evidence="6">Part of a membrane-bound complex that couples electron transfer with translocation of ions across the membrane.</text>
</comment>
<evidence type="ECO:0000256" key="6">
    <source>
        <dbReference type="HAMAP-Rule" id="MF_00479"/>
    </source>
</evidence>
<dbReference type="OrthoDB" id="9784165at2"/>
<sequence>MLKNGVLLGVFALVCSALVAGVNQLTRPQIEYQQRQQLLSILHQIIPDQMHDNDLAASCSLITAPDALGSTSAMPVYVARKQGQPQAAAIETVAPDGYNGKIHLIVAVDTKGTVLGVRTLEQQETPGLGDKVDSRKSDWVERFVGKQFDINNLKVWFVKKDGGEIDQFTGATITPRAYTKALRNTLRYFIEHQAQIYASKSNCEEPQS</sequence>
<dbReference type="PANTHER" id="PTHR36118:SF1">
    <property type="entry name" value="ION-TRANSLOCATING OXIDOREDUCTASE COMPLEX SUBUNIT G"/>
    <property type="match status" value="1"/>
</dbReference>
<evidence type="ECO:0000256" key="3">
    <source>
        <dbReference type="ARBA" id="ARBA00022630"/>
    </source>
</evidence>
<dbReference type="Pfam" id="PF04205">
    <property type="entry name" value="FMN_bind"/>
    <property type="match status" value="1"/>
</dbReference>
<keyword evidence="6" id="KW-0812">Transmembrane</keyword>
<keyword evidence="6" id="KW-1003">Cell membrane</keyword>
<dbReference type="EC" id="7.-.-.-" evidence="6"/>
<dbReference type="STRING" id="1515746.HR45_16215"/>
<name>A0A094LN15_9GAMM</name>
<organism evidence="8 9">
    <name type="scientific">Shewanella mangrovi</name>
    <dbReference type="NCBI Taxonomy" id="1515746"/>
    <lineage>
        <taxon>Bacteria</taxon>
        <taxon>Pseudomonadati</taxon>
        <taxon>Pseudomonadota</taxon>
        <taxon>Gammaproteobacteria</taxon>
        <taxon>Alteromonadales</taxon>
        <taxon>Shewanellaceae</taxon>
        <taxon>Shewanella</taxon>
    </lineage>
</organism>
<reference evidence="8 9" key="1">
    <citation type="submission" date="2014-06" db="EMBL/GenBank/DDBJ databases">
        <title>Shewanella sp. YQH10.</title>
        <authorList>
            <person name="Liu Y."/>
            <person name="Zeng R."/>
        </authorList>
    </citation>
    <scope>NUCLEOTIDE SEQUENCE [LARGE SCALE GENOMIC DNA]</scope>
    <source>
        <strain evidence="8 9">YQH10</strain>
    </source>
</reference>
<dbReference type="HAMAP" id="MF_00479">
    <property type="entry name" value="RsxG_RnfG"/>
    <property type="match status" value="1"/>
</dbReference>
<comment type="subunit">
    <text evidence="6">The complex is composed of six subunits: RnfA, RnfB, RnfC, RnfD, RnfE and RnfG.</text>
</comment>